<dbReference type="Proteomes" id="UP000134884">
    <property type="component" value="Segment"/>
</dbReference>
<evidence type="ECO:0000256" key="2">
    <source>
        <dbReference type="ARBA" id="ARBA00022553"/>
    </source>
</evidence>
<evidence type="ECO:0000256" key="5">
    <source>
        <dbReference type="ARBA" id="ARBA00022581"/>
    </source>
</evidence>
<keyword evidence="10" id="KW-1039">Host endosome</keyword>
<evidence type="ECO:0000256" key="1">
    <source>
        <dbReference type="ARBA" id="ARBA00022524"/>
    </source>
</evidence>
<dbReference type="GO" id="GO:0043657">
    <property type="term" value="C:host cell"/>
    <property type="evidence" value="ECO:0007669"/>
    <property type="project" value="GOC"/>
</dbReference>
<organism evidence="15 16">
    <name type="scientific">Caretta caretta papillomavirus 1</name>
    <dbReference type="NCBI Taxonomy" id="485241"/>
    <lineage>
        <taxon>Viruses</taxon>
        <taxon>Monodnaviria</taxon>
        <taxon>Shotokuvirae</taxon>
        <taxon>Cossaviricota</taxon>
        <taxon>Papovaviricetes</taxon>
        <taxon>Zurhausenvirales</taxon>
        <taxon>Papillomaviridae</taxon>
        <taxon>Firstpapillomavirinae</taxon>
        <taxon>Dyozetapapillomavirus</taxon>
        <taxon>Dyozetapapillomavirus 1</taxon>
    </lineage>
</organism>
<evidence type="ECO:0000313" key="16">
    <source>
        <dbReference type="Proteomes" id="UP000134884"/>
    </source>
</evidence>
<evidence type="ECO:0000256" key="13">
    <source>
        <dbReference type="ARBA" id="ARBA00023157"/>
    </source>
</evidence>
<evidence type="ECO:0000256" key="6">
    <source>
        <dbReference type="ARBA" id="ARBA00022812"/>
    </source>
</evidence>
<proteinExistence type="predicted"/>
<evidence type="ECO:0000256" key="14">
    <source>
        <dbReference type="ARBA" id="ARBA00023296"/>
    </source>
</evidence>
<keyword evidence="6" id="KW-1040">Host Golgi apparatus</keyword>
<protein>
    <submittedName>
        <fullName evidence="15">L2 capsid protein</fullName>
    </submittedName>
</protein>
<dbReference type="EMBL" id="EU493092">
    <property type="protein sequence ID" value="ACD39817.1"/>
    <property type="molecule type" value="Genomic_DNA"/>
</dbReference>
<keyword evidence="12" id="KW-0238">DNA-binding</keyword>
<dbReference type="InterPro" id="IPR000784">
    <property type="entry name" value="Late_L2"/>
</dbReference>
<dbReference type="Pfam" id="PF00513">
    <property type="entry name" value="Late_protein_L2"/>
    <property type="match status" value="2"/>
</dbReference>
<dbReference type="GeneID" id="7018756"/>
<keyword evidence="8" id="KW-0426">Late protein</keyword>
<evidence type="ECO:0000313" key="15">
    <source>
        <dbReference type="EMBL" id="ACD39817.1"/>
    </source>
</evidence>
<dbReference type="GO" id="GO:0019028">
    <property type="term" value="C:viral capsid"/>
    <property type="evidence" value="ECO:0007669"/>
    <property type="project" value="UniProtKB-KW"/>
</dbReference>
<dbReference type="OrthoDB" id="8047at10239"/>
<dbReference type="GO" id="GO:0075732">
    <property type="term" value="P:viral penetration into host nucleus"/>
    <property type="evidence" value="ECO:0007669"/>
    <property type="project" value="UniProtKB-KW"/>
</dbReference>
<keyword evidence="5" id="KW-0945">Host-virus interaction</keyword>
<evidence type="ECO:0000256" key="11">
    <source>
        <dbReference type="ARBA" id="ARBA00023120"/>
    </source>
</evidence>
<sequence length="452" mass="48712">MMSKRRRVTRASPDDIWRHCKQFGDCPDDIQKVYTGNTIADNILKWASSFLFFGGLGIGSAEGAVAAAASEHILPIGGGSLPKQPIDVPITRVPASNVTPGFSDITVNPDVALDAGTVVHAAEPVDPVSGTPPIIHASPNSTEVIPPIRPVENPPWQNPFDSGLETPGVNVGVVDYSAGNEIELSVLSSTAPTLTNAVEETELFSRFELDPRTSTPNTTTRGGWMSHVAVGRFAKTAAREVPLPVLTSTGGVMQFENPAFEFSEAVSEVSRSISFNDPDSAPFARLSRPSLFQRAGRLGVQRVGNLLGMVTRAGKQLFVPRVYYNELSSIFESPDVLEMEPIIIEDSGPPIEDEAIPGAPAGVFPQGNRPYAYNGYLFGPIPVDVSIKVSGTGFIPMPVTVSGNTIFPLYPSFDKSTPLYPPRHVFFSDLDDPIMFKRRKKCFADGCVDAFY</sequence>
<keyword evidence="11" id="KW-1176">Cytoplasmic inwards viral transport</keyword>
<evidence type="ECO:0000256" key="12">
    <source>
        <dbReference type="ARBA" id="ARBA00023125"/>
    </source>
</evidence>
<dbReference type="RefSeq" id="YP_002308362.1">
    <property type="nucleotide sequence ID" value="NC_011530.1"/>
</dbReference>
<reference evidence="15 16" key="1">
    <citation type="journal article" date="2009" name="Virology">
        <title>Genomic characterization of two novel reptilian papillomaviruses, Chelonia mydas papillomavirus 1 and Caretta caretta papillomavirus 1.</title>
        <authorList>
            <person name="Herbst L.H."/>
            <person name="Lenz J."/>
            <person name="Van Doorslaer K."/>
            <person name="Chen Z."/>
            <person name="Stacy B.A."/>
            <person name="Wellehan J.F.Jr."/>
            <person name="Manire C.A."/>
            <person name="Burk R.D."/>
        </authorList>
    </citation>
    <scope>NUCLEOTIDE SEQUENCE [LARGE SCALE GENOMIC DNA]</scope>
</reference>
<name>B6RUQ3_9PAPI</name>
<keyword evidence="1" id="KW-1163">Viral penetration into host nucleus</keyword>
<dbReference type="GO" id="GO:0003677">
    <property type="term" value="F:DNA binding"/>
    <property type="evidence" value="ECO:0007669"/>
    <property type="project" value="UniProtKB-KW"/>
</dbReference>
<gene>
    <name evidence="15" type="primary">L2</name>
</gene>
<dbReference type="GO" id="GO:0005198">
    <property type="term" value="F:structural molecule activity"/>
    <property type="evidence" value="ECO:0007669"/>
    <property type="project" value="InterPro"/>
</dbReference>
<evidence type="ECO:0000256" key="8">
    <source>
        <dbReference type="ARBA" id="ARBA00022921"/>
    </source>
</evidence>
<keyword evidence="4" id="KW-1048">Host nucleus</keyword>
<keyword evidence="2" id="KW-0597">Phosphoprotein</keyword>
<keyword evidence="13" id="KW-1015">Disulfide bond</keyword>
<evidence type="ECO:0000256" key="3">
    <source>
        <dbReference type="ARBA" id="ARBA00022561"/>
    </source>
</evidence>
<keyword evidence="7" id="KW-0946">Virion</keyword>
<evidence type="ECO:0000256" key="10">
    <source>
        <dbReference type="ARBA" id="ARBA00023046"/>
    </source>
</evidence>
<evidence type="ECO:0000256" key="4">
    <source>
        <dbReference type="ARBA" id="ARBA00022562"/>
    </source>
</evidence>
<evidence type="ECO:0000256" key="9">
    <source>
        <dbReference type="ARBA" id="ARBA00022952"/>
    </source>
</evidence>
<accession>B6RUQ3</accession>
<dbReference type="GO" id="GO:0046718">
    <property type="term" value="P:symbiont entry into host cell"/>
    <property type="evidence" value="ECO:0007669"/>
    <property type="project" value="UniProtKB-KW"/>
</dbReference>
<keyword evidence="16" id="KW-1185">Reference proteome</keyword>
<dbReference type="KEGG" id="vg:7018756"/>
<keyword evidence="9" id="KW-1177">Microtubular inwards viral transport</keyword>
<dbReference type="GO" id="GO:0075521">
    <property type="term" value="P:microtubule-dependent intracellular transport of viral material towards nucleus"/>
    <property type="evidence" value="ECO:0007669"/>
    <property type="project" value="UniProtKB-KW"/>
</dbReference>
<keyword evidence="14" id="KW-1160">Virus entry into host cell</keyword>
<evidence type="ECO:0000256" key="7">
    <source>
        <dbReference type="ARBA" id="ARBA00022844"/>
    </source>
</evidence>
<keyword evidence="3" id="KW-0167">Capsid protein</keyword>